<reference evidence="1 2" key="1">
    <citation type="submission" date="2020-08" db="EMBL/GenBank/DDBJ databases">
        <title>Genome public.</title>
        <authorList>
            <person name="Liu C."/>
            <person name="Sun Q."/>
        </authorList>
    </citation>
    <scope>NUCLEOTIDE SEQUENCE [LARGE SCALE GENOMIC DNA]</scope>
    <source>
        <strain evidence="1 2">NSJ-79</strain>
    </source>
</reference>
<comment type="caution">
    <text evidence="1">The sequence shown here is derived from an EMBL/GenBank/DDBJ whole genome shotgun (WGS) entry which is preliminary data.</text>
</comment>
<gene>
    <name evidence="1" type="ORF">H8S65_08520</name>
</gene>
<organism evidence="1 2">
    <name type="scientific">Parabacteroides hominis</name>
    <dbReference type="NCBI Taxonomy" id="2763057"/>
    <lineage>
        <taxon>Bacteria</taxon>
        <taxon>Pseudomonadati</taxon>
        <taxon>Bacteroidota</taxon>
        <taxon>Bacteroidia</taxon>
        <taxon>Bacteroidales</taxon>
        <taxon>Tannerellaceae</taxon>
        <taxon>Parabacteroides</taxon>
    </lineage>
</organism>
<evidence type="ECO:0000313" key="2">
    <source>
        <dbReference type="Proteomes" id="UP000651475"/>
    </source>
</evidence>
<protein>
    <submittedName>
        <fullName evidence="1">Uncharacterized protein</fullName>
    </submittedName>
</protein>
<proteinExistence type="predicted"/>
<name>A0ABR7DPT4_9BACT</name>
<sequence length="250" mass="28831">MKNFKEAITTCIALNMLEKVQEPSNKDAIKKQAQHMLSTTKKGEFSNSDIDKVLNAVDEYTDRELEELMQDSVNKVVDQYHEVKKRMFGRIDGTLDNAPHFGGAGKRINLDNIHFEAWYPELPDLLMGTVDKVGVFNASEFLRRRKSDKNVEDFLCECKVIKTYQNRLKTKEMAFNCDNGDILLNAYLAFSFVEYVDINFSIYMHDRMHELFSNGVIVSDNYLAVAAKRRLPKKVLNQLADKKSSELREL</sequence>
<dbReference type="RefSeq" id="WP_186929564.1">
    <property type="nucleotide sequence ID" value="NZ_JACOOJ010000011.1"/>
</dbReference>
<keyword evidence="2" id="KW-1185">Reference proteome</keyword>
<dbReference type="Proteomes" id="UP000651475">
    <property type="component" value="Unassembled WGS sequence"/>
</dbReference>
<accession>A0ABR7DPT4</accession>
<dbReference type="EMBL" id="JACOOJ010000011">
    <property type="protein sequence ID" value="MBC5632808.1"/>
    <property type="molecule type" value="Genomic_DNA"/>
</dbReference>
<evidence type="ECO:0000313" key="1">
    <source>
        <dbReference type="EMBL" id="MBC5632808.1"/>
    </source>
</evidence>